<dbReference type="EMBL" id="LSRX01000119">
    <property type="protein sequence ID" value="OLQ08339.1"/>
    <property type="molecule type" value="Genomic_DNA"/>
</dbReference>
<evidence type="ECO:0000256" key="1">
    <source>
        <dbReference type="ARBA" id="ARBA00022603"/>
    </source>
</evidence>
<dbReference type="GO" id="GO:0032259">
    <property type="term" value="P:methylation"/>
    <property type="evidence" value="ECO:0007669"/>
    <property type="project" value="UniProtKB-KW"/>
</dbReference>
<dbReference type="GO" id="GO:0008168">
    <property type="term" value="F:methyltransferase activity"/>
    <property type="evidence" value="ECO:0007669"/>
    <property type="project" value="UniProtKB-KW"/>
</dbReference>
<feature type="compositionally biased region" description="Low complexity" evidence="4">
    <location>
        <begin position="1367"/>
        <end position="1376"/>
    </location>
</feature>
<dbReference type="InterPro" id="IPR050750">
    <property type="entry name" value="C5-MTase"/>
</dbReference>
<dbReference type="SUPFAM" id="SSF53098">
    <property type="entry name" value="Ribonuclease H-like"/>
    <property type="match status" value="1"/>
</dbReference>
<evidence type="ECO:0000259" key="5">
    <source>
        <dbReference type="PROSITE" id="PS50879"/>
    </source>
</evidence>
<dbReference type="Pfam" id="PF00145">
    <property type="entry name" value="DNA_methylase"/>
    <property type="match status" value="1"/>
</dbReference>
<dbReference type="InterPro" id="IPR029063">
    <property type="entry name" value="SAM-dependent_MTases_sf"/>
</dbReference>
<feature type="region of interest" description="Disordered" evidence="4">
    <location>
        <begin position="1607"/>
        <end position="1662"/>
    </location>
</feature>
<dbReference type="OrthoDB" id="409023at2759"/>
<evidence type="ECO:0000256" key="2">
    <source>
        <dbReference type="ARBA" id="ARBA00022679"/>
    </source>
</evidence>
<feature type="domain" description="RNase H type-1" evidence="5">
    <location>
        <begin position="2951"/>
        <end position="3127"/>
    </location>
</feature>
<dbReference type="Gene3D" id="3.40.50.150">
    <property type="entry name" value="Vaccinia Virus protein VP39"/>
    <property type="match status" value="1"/>
</dbReference>
<name>A0A1Q9ELL5_SYMMI</name>
<proteinExistence type="predicted"/>
<dbReference type="InterPro" id="IPR001525">
    <property type="entry name" value="C5_MeTfrase"/>
</dbReference>
<dbReference type="GO" id="GO:0003676">
    <property type="term" value="F:nucleic acid binding"/>
    <property type="evidence" value="ECO:0007669"/>
    <property type="project" value="InterPro"/>
</dbReference>
<dbReference type="PANTHER" id="PTHR46098:SF1">
    <property type="entry name" value="TRNA (CYTOSINE(38)-C(5))-METHYLTRANSFERASE"/>
    <property type="match status" value="1"/>
</dbReference>
<keyword evidence="1" id="KW-0489">Methyltransferase</keyword>
<evidence type="ECO:0000256" key="3">
    <source>
        <dbReference type="ARBA" id="ARBA00022691"/>
    </source>
</evidence>
<dbReference type="PANTHER" id="PTHR46098">
    <property type="entry name" value="TRNA (CYTOSINE(38)-C(5))-METHYLTRANSFERASE"/>
    <property type="match status" value="1"/>
</dbReference>
<dbReference type="Gene3D" id="3.60.10.10">
    <property type="entry name" value="Endonuclease/exonuclease/phosphatase"/>
    <property type="match status" value="1"/>
</dbReference>
<comment type="caution">
    <text evidence="6">The sequence shown here is derived from an EMBL/GenBank/DDBJ whole genome shotgun (WGS) entry which is preliminary data.</text>
</comment>
<dbReference type="SUPFAM" id="SSF53335">
    <property type="entry name" value="S-adenosyl-L-methionine-dependent methyltransferases"/>
    <property type="match status" value="1"/>
</dbReference>
<feature type="region of interest" description="Disordered" evidence="4">
    <location>
        <begin position="1563"/>
        <end position="1588"/>
    </location>
</feature>
<dbReference type="Proteomes" id="UP000186817">
    <property type="component" value="Unassembled WGS sequence"/>
</dbReference>
<feature type="region of interest" description="Disordered" evidence="4">
    <location>
        <begin position="1325"/>
        <end position="1348"/>
    </location>
</feature>
<keyword evidence="2" id="KW-0808">Transferase</keyword>
<feature type="region of interest" description="Disordered" evidence="4">
    <location>
        <begin position="1367"/>
        <end position="1401"/>
    </location>
</feature>
<accession>A0A1Q9ELL5</accession>
<keyword evidence="3" id="KW-0949">S-adenosyl-L-methionine</keyword>
<sequence>MTNHVYEALLYNWDRLQRVAKSLSPNLAGEVVNIVAVPYDEPIYQGDRILVRAYIASAVGDTPHPDTAQKVVLVLRSADWIAVEARDGPLHIIAASVTVHSQQILLDCTGISSVVVTSCNLAKDTCVQMAEIFSGGFSGWSQAAYILHQAGLPVQTSWTLDVDGACSDMLRHQHACWEEVSDLEGLTLAGDEGVLHLCADVQRNWWLRVFQQRPVRVVSISAPCQPWSSAGNEQGLGSEEGLLLLRAIDIVGLFRIPMVLLEQVANFTSHPHFATVMHAWSLAGYSVQWQATLNLLDVLPGQRQRFLMVLMHKGFEGRRLLQQGSWTVDKRINLGQAKVLYDLPPTMLAANQPQPEVLAMYMDPWYVPTPRHAHHTPPSPQRFRIKSATDTAGVFVAQYQFQHELPPAQLQRGIHGCLLRKAGVVRFFSGPEIAAVHGAAAPIFLSANQREQMKLLGNSIAVPHAMVPLAYACTLFGLQEAPDPAAAVAMCLRTRMHNANSLLMPFGADWVLCHRSQVHNVLQAQGCLAPHTVFAPAPEAFVAVRLQAPDCDFQVYAAPDTAVAPFFSFLGCPEVASGLAGPLSDGLQAMTAQVKQAPALNCGGFLYTGGAPQGLALILSGARTFVVELHTARAWSQLFRVFQEVAPDHSTLALFATTGQRLYHTEQFSACMIAVAEDDDVPIFPLRQLAPLLPGIQVVRRDCALQVQIAPEVALDAWLAMPFHLVQALGWESAEENFPPRELAPSCCHLQPARPPCMPVDLMHEQWRLWLLTAQLDALAAQAKDDSVDSEVQVVARCLWTGPLPASTSLAALSEYWYVASNACGLGANHRLFSGPHPHMPDVTLQELRQRPRECVVRRTGRLLITYHPEVRGGGVKAENLSWAQTRAASLCLSQGFDLASTTAFVDQLSGAVGAQRLLTTLQDPAVSDRWKALVDLATTANVAVPQPTNLPAKAANRAAKAQQRRKTQDRRTVQADEVCIADDFFLNEDGTPATILSEIRPGVSGVKLVSEPEAQTLLHALRGVQPDELGLLVLGHSCPSPDDCNGQLCFPASSRANGSRLLLAGCLHNLGGKRIRTKDNGDIKVDLPDMCCCSFECYADEFEPEAWAQITQAPVRAVLDRFRKGGLDKPFSDPWGRSFSQNGRPALASLADRVYFQARTLADSLDPLLIASGHNHVYCTPRNMDRTVVQAYAIIWLGTSRGDAVRAALQTPEQLGIVRAKARFGLRVPAARFAAIFANLRPGQMVPNKVAVNQLYRVGPLPQTASAEAIVDWATRAGWQVRVIKALGARHWLLGASAPPPSVYPAFNGQTILVNPVGARQPAPPIVQSGNLGPRASPGPQRAELSSLKPEDPWVHFDPWRAAAAATTAGSATSSKPSFGSVATSETPSRSLAGPTEQRFQAQESRLLALEEGLEQLSVRQEANHADLVQAQADDREASAKTAVQLRDQMSLMGNEFAVQLKMSVESLKGSQLQQQQQTQASLEELKCLMLSCRDSREPSKKAKTKEDTELWLVHKPRPTFSVGHPFLAFDFWDFSPTTVVDHAFDTGFRYGEALHPGPFPSSASVAPARNAPVSSGRPSVPGRSQPRPFGCPVVPAALQIGQRLPPPRVLTRPTGGRPKARGTLPQLFRSQSAVPPTVDSVSDSQPPQAPRFPTDSQDGDANPCFRLAVLNPTSLLNKEAHLVALQSHVCMISETSAVAKAQHVVAGRLRSTGLSWVWGTAVPPHQTDTARARSLRGHAAGVAIASLFPVRPPFQPLECAGVLAHRLVLGHIRLGPMHARLLVVYGWPANHVAAKERNNSLFREALQIVASSPLPTIVGGDFNTDVTALPCWPEFQSLGYEELFSICSRRFAVTLPPTCRDSTRHDSVLLPRPFLPLLRTARVDVDCHLFDSHAPVLLTFELPQHNPCKLVWRKPTSWMEFEPDAAVTQCHYLQCRRAVQQSLDACQSRDGLEAAFSEWAGALETSVDQAIQHAHQADPLRCPFAKLPRRAKGRCVYREVKAQALPLTAPNARGGDYSPPDEALSHRSRLKVKQVRRLQAFQRRLTSTRLAAAAAPPTDAKITALGQEWTAIQAAKGYPPSFGQWLLQIAHFDDFYTGLWPPASPGCPGDCLQLLDSLPPGEWLQEVLDYVRFECEAVIRQEQNHRKNFASFQAAKDAATGLRQGYRSVRLPDNPPFTSIPVEECQTAVRECCAAGGWGLYRVPSPEFFCVGCQAWADDAPVRLGSCQPDDVFGPRLWIFFAGQVPPAQCQLRQPTEAVTPRELHRCFTNFWHPLWNRDLGSAATDLDCWSTFIDSLPESPPACANMRLELADPNFWQQHLRALKPKSATGYCGFSNQELRWLPMAPLEDLVQLFQLCTVHGWPKHFARATVRTLAKISQPLGMQHGRPITVFANLYRLWASGIAKAVLSHWARWLPSGVMGSVPGRSVRDLSLALECQVEQSLLLSRPLGGFSIDVVKCFNQLPRVPLRFLLAHLGFPEAVLHAWFDWLENCHRLPVFHGSIGPPVLSCTGMPEGCPLSVVAQVAVCWAAHVQHMSFGAETSSYVDSFTWTGTTVAALTEALLTAQDFCASLSLPIDWTKSFAWATDKQLRQWLQGPAQRLLPPESTLAVVHSAKDLGVAFKFRRINSLDASAKRLVEGQRRLGELQRPGVALLHKARIVQTSIWPATFYGFEARLLGPDQVGKLRTGASCALIGSRHSASPLLTLSVLTPQVVDPEVFLLCQAVLALQRLLFCRPNIATQWLRVTVAALDVPRRVYGPATALAALLRRNDWRLDAAGIAKGPGHQQFDLFSDAPKVIRAAIRAAWLDQVPDKVSHRNGMAQVSCPAPDLFHRILQQFPDGLQVHLAQSAVGGFMSNAARATWDPLQCPRCELCGQLDDKHHRLLTCPIAAPLRRFYQPLLDWILSEQPHWLHCPFPTAHDDERFLRLFWRSRPLVPPCPLEHLRGQLPPEVHFFTDGSCQRPGMPAARHAAWAVIMYAGASVPSLAADVCFWKSHGLPPPYWHVVAQGCVPGRQDINRAECCALVQALQVASSLGIRAPVLWSDSANAIGALSAARRPTAMPRDLSFCADLLPVNLPALLQGATFCKVKAHQPLITDPAPGCWSNVAALGNDIADCTAKTALRSDLDLVDETCARVARWRKEQADYFFLCCQYLVQLTMLVVPVRRAERLKVAAHNGIADSTSSSSWLGLQPPLGLAVSQVTLPPDWDECCGTWPEWYRGALSTWLRQLRWTTGLHGDCSHAGVTYIELLTNFVVATGFLPPVRSRLNSQWVWTNLLEAGGVLLPVVLRELTVQLISSITMIRKRCRLEAWPSPRHHKIRCLQLCGQQLPRKGLVYRPWLPELHETFDALSKVLASDCPGECLREIAWKARHE</sequence>
<dbReference type="InterPro" id="IPR036397">
    <property type="entry name" value="RNaseH_sf"/>
</dbReference>
<dbReference type="InterPro" id="IPR012337">
    <property type="entry name" value="RNaseH-like_sf"/>
</dbReference>
<feature type="compositionally biased region" description="Polar residues" evidence="4">
    <location>
        <begin position="1377"/>
        <end position="1391"/>
    </location>
</feature>
<evidence type="ECO:0000256" key="4">
    <source>
        <dbReference type="SAM" id="MobiDB-lite"/>
    </source>
</evidence>
<dbReference type="GO" id="GO:0004523">
    <property type="term" value="F:RNA-DNA hybrid ribonuclease activity"/>
    <property type="evidence" value="ECO:0007669"/>
    <property type="project" value="InterPro"/>
</dbReference>
<evidence type="ECO:0000313" key="7">
    <source>
        <dbReference type="Proteomes" id="UP000186817"/>
    </source>
</evidence>
<dbReference type="InterPro" id="IPR002156">
    <property type="entry name" value="RNaseH_domain"/>
</dbReference>
<evidence type="ECO:0000313" key="6">
    <source>
        <dbReference type="EMBL" id="OLQ08339.1"/>
    </source>
</evidence>
<gene>
    <name evidence="6" type="ORF">AK812_SmicGene8113</name>
</gene>
<reference evidence="6 7" key="1">
    <citation type="submission" date="2016-02" db="EMBL/GenBank/DDBJ databases">
        <title>Genome analysis of coral dinoflagellate symbionts highlights evolutionary adaptations to a symbiotic lifestyle.</title>
        <authorList>
            <person name="Aranda M."/>
            <person name="Li Y."/>
            <person name="Liew Y.J."/>
            <person name="Baumgarten S."/>
            <person name="Simakov O."/>
            <person name="Wilson M."/>
            <person name="Piel J."/>
            <person name="Ashoor H."/>
            <person name="Bougouffa S."/>
            <person name="Bajic V.B."/>
            <person name="Ryu T."/>
            <person name="Ravasi T."/>
            <person name="Bayer T."/>
            <person name="Micklem G."/>
            <person name="Kim H."/>
            <person name="Bhak J."/>
            <person name="Lajeunesse T.C."/>
            <person name="Voolstra C.R."/>
        </authorList>
    </citation>
    <scope>NUCLEOTIDE SEQUENCE [LARGE SCALE GENOMIC DNA]</scope>
    <source>
        <strain evidence="6 7">CCMP2467</strain>
    </source>
</reference>
<dbReference type="PROSITE" id="PS50879">
    <property type="entry name" value="RNASE_H_1"/>
    <property type="match status" value="1"/>
</dbReference>
<protein>
    <recommendedName>
        <fullName evidence="5">RNase H type-1 domain-containing protein</fullName>
    </recommendedName>
</protein>
<keyword evidence="7" id="KW-1185">Reference proteome</keyword>
<dbReference type="SUPFAM" id="SSF56219">
    <property type="entry name" value="DNase I-like"/>
    <property type="match status" value="1"/>
</dbReference>
<dbReference type="Gene3D" id="3.30.420.10">
    <property type="entry name" value="Ribonuclease H-like superfamily/Ribonuclease H"/>
    <property type="match status" value="1"/>
</dbReference>
<feature type="compositionally biased region" description="Polar residues" evidence="4">
    <location>
        <begin position="1630"/>
        <end position="1648"/>
    </location>
</feature>
<organism evidence="6 7">
    <name type="scientific">Symbiodinium microadriaticum</name>
    <name type="common">Dinoflagellate</name>
    <name type="synonym">Zooxanthella microadriatica</name>
    <dbReference type="NCBI Taxonomy" id="2951"/>
    <lineage>
        <taxon>Eukaryota</taxon>
        <taxon>Sar</taxon>
        <taxon>Alveolata</taxon>
        <taxon>Dinophyceae</taxon>
        <taxon>Suessiales</taxon>
        <taxon>Symbiodiniaceae</taxon>
        <taxon>Symbiodinium</taxon>
    </lineage>
</organism>
<dbReference type="InterPro" id="IPR036691">
    <property type="entry name" value="Endo/exonu/phosph_ase_sf"/>
</dbReference>